<feature type="region of interest" description="Disordered" evidence="5">
    <location>
        <begin position="174"/>
        <end position="195"/>
    </location>
</feature>
<evidence type="ECO:0000256" key="4">
    <source>
        <dbReference type="ARBA" id="ARBA00023098"/>
    </source>
</evidence>
<dbReference type="RefSeq" id="WP_344111293.1">
    <property type="nucleotide sequence ID" value="NZ_BAAAOR010000007.1"/>
</dbReference>
<accession>A0ABN1ZYW0</accession>
<gene>
    <name evidence="7" type="ORF">GCM10009788_09690</name>
</gene>
<dbReference type="SMART" id="SM00155">
    <property type="entry name" value="PLDc"/>
    <property type="match status" value="2"/>
</dbReference>
<evidence type="ECO:0000256" key="2">
    <source>
        <dbReference type="ARBA" id="ARBA00022737"/>
    </source>
</evidence>
<feature type="region of interest" description="Disordered" evidence="5">
    <location>
        <begin position="232"/>
        <end position="262"/>
    </location>
</feature>
<keyword evidence="2" id="KW-0677">Repeat</keyword>
<dbReference type="EMBL" id="BAAAOR010000007">
    <property type="protein sequence ID" value="GAA1507725.1"/>
    <property type="molecule type" value="Genomic_DNA"/>
</dbReference>
<dbReference type="Proteomes" id="UP001500842">
    <property type="component" value="Unassembled WGS sequence"/>
</dbReference>
<proteinExistence type="predicted"/>
<dbReference type="PROSITE" id="PS50035">
    <property type="entry name" value="PLD"/>
    <property type="match status" value="1"/>
</dbReference>
<evidence type="ECO:0000259" key="6">
    <source>
        <dbReference type="PROSITE" id="PS50035"/>
    </source>
</evidence>
<dbReference type="SUPFAM" id="SSF56024">
    <property type="entry name" value="Phospholipase D/nuclease"/>
    <property type="match status" value="2"/>
</dbReference>
<evidence type="ECO:0000256" key="1">
    <source>
        <dbReference type="ARBA" id="ARBA00000798"/>
    </source>
</evidence>
<dbReference type="InterPro" id="IPR001736">
    <property type="entry name" value="PLipase_D/transphosphatidylase"/>
</dbReference>
<organism evidence="7 8">
    <name type="scientific">Nocardioides humi</name>
    <dbReference type="NCBI Taxonomy" id="449461"/>
    <lineage>
        <taxon>Bacteria</taxon>
        <taxon>Bacillati</taxon>
        <taxon>Actinomycetota</taxon>
        <taxon>Actinomycetes</taxon>
        <taxon>Propionibacteriales</taxon>
        <taxon>Nocardioidaceae</taxon>
        <taxon>Nocardioides</taxon>
    </lineage>
</organism>
<protein>
    <submittedName>
        <fullName evidence="7">Phospholipase D-like domain-containing protein</fullName>
    </submittedName>
</protein>
<keyword evidence="8" id="KW-1185">Reference proteome</keyword>
<keyword evidence="3" id="KW-0378">Hydrolase</keyword>
<evidence type="ECO:0000313" key="7">
    <source>
        <dbReference type="EMBL" id="GAA1507725.1"/>
    </source>
</evidence>
<dbReference type="PANTHER" id="PTHR18896">
    <property type="entry name" value="PHOSPHOLIPASE D"/>
    <property type="match status" value="1"/>
</dbReference>
<dbReference type="Gene3D" id="3.30.870.10">
    <property type="entry name" value="Endonuclease Chain A"/>
    <property type="match status" value="2"/>
</dbReference>
<reference evidence="7 8" key="1">
    <citation type="journal article" date="2019" name="Int. J. Syst. Evol. Microbiol.">
        <title>The Global Catalogue of Microorganisms (GCM) 10K type strain sequencing project: providing services to taxonomists for standard genome sequencing and annotation.</title>
        <authorList>
            <consortium name="The Broad Institute Genomics Platform"/>
            <consortium name="The Broad Institute Genome Sequencing Center for Infectious Disease"/>
            <person name="Wu L."/>
            <person name="Ma J."/>
        </authorList>
    </citation>
    <scope>NUCLEOTIDE SEQUENCE [LARGE SCALE GENOMIC DNA]</scope>
    <source>
        <strain evidence="7 8">JCM 14942</strain>
    </source>
</reference>
<evidence type="ECO:0000256" key="3">
    <source>
        <dbReference type="ARBA" id="ARBA00022801"/>
    </source>
</evidence>
<keyword evidence="4" id="KW-0443">Lipid metabolism</keyword>
<feature type="domain" description="PLD phosphodiesterase" evidence="6">
    <location>
        <begin position="383"/>
        <end position="410"/>
    </location>
</feature>
<sequence>MSGADVDWFLTAAERDNPATRIDAAYDGDRAWSCGNLAEPLIDGAAYFRALYDAIEVAGAGDLILFTDWQGNPGERLTDDPGSEVVEVLGRALARGADVRGLVWRSHTGLLGYSAEEHQELGQLLQERGADIQLDMRVRRGGAHHQKLAVIRYAGDPGRDVAFVGGIDLCHGRRDDARHLGDPQAEPLSEEYGERPPWHDVQLRLRGPVVRDVETVFRERWEDSTPLTRSPLRRLRDRASDLDDERRPLPPQGPAPDPVTGHDHAVQLLRTYPRLGPGWSYDFAPDGERSVARGYTKALHRARSLVYLEDQFLWGEQMSDVLAGALVEHPGLHFVAVLPLFPDQDGWFRRDPQVLGRMRALRRLVATAPERVAVYGLENRAGTPVYVHAKVCVLDDAWATVGSDNFCRRSWTNDSELSAAVVDLGDGSYARRLRLRLAAEHLDRLEGELPADADLADLEALMADCRTAADLFARYAEHAAALDAWHAGGRRGPRPPGRLRRIAPPALPLLRQAVAAPSYRLLHDPDGRPWRLRLRRRF</sequence>
<comment type="caution">
    <text evidence="7">The sequence shown here is derived from an EMBL/GenBank/DDBJ whole genome shotgun (WGS) entry which is preliminary data.</text>
</comment>
<dbReference type="CDD" id="cd09105">
    <property type="entry name" value="PLDc_vPLD1_2_like_2"/>
    <property type="match status" value="1"/>
</dbReference>
<comment type="catalytic activity">
    <reaction evidence="1">
        <text>a 1,2-diacyl-sn-glycero-3-phosphocholine + H2O = a 1,2-diacyl-sn-glycero-3-phosphate + choline + H(+)</text>
        <dbReference type="Rhea" id="RHEA:14445"/>
        <dbReference type="ChEBI" id="CHEBI:15354"/>
        <dbReference type="ChEBI" id="CHEBI:15377"/>
        <dbReference type="ChEBI" id="CHEBI:15378"/>
        <dbReference type="ChEBI" id="CHEBI:57643"/>
        <dbReference type="ChEBI" id="CHEBI:58608"/>
        <dbReference type="EC" id="3.1.4.4"/>
    </reaction>
</comment>
<name>A0ABN1ZYW0_9ACTN</name>
<evidence type="ECO:0000256" key="5">
    <source>
        <dbReference type="SAM" id="MobiDB-lite"/>
    </source>
</evidence>
<feature type="compositionally biased region" description="Basic and acidic residues" evidence="5">
    <location>
        <begin position="237"/>
        <end position="248"/>
    </location>
</feature>
<dbReference type="PANTHER" id="PTHR18896:SF76">
    <property type="entry name" value="PHOSPHOLIPASE"/>
    <property type="match status" value="1"/>
</dbReference>
<dbReference type="InterPro" id="IPR015679">
    <property type="entry name" value="PLipase_D_fam"/>
</dbReference>
<dbReference type="CDD" id="cd09104">
    <property type="entry name" value="PLDc_vPLD1_2_like_1"/>
    <property type="match status" value="1"/>
</dbReference>
<evidence type="ECO:0000313" key="8">
    <source>
        <dbReference type="Proteomes" id="UP001500842"/>
    </source>
</evidence>